<sequence>MDKEKIKTRDPLSVILTLRITQEDSNFLREKKISPQGLFREAISDLRKEQITKEPNPSIEG</sequence>
<reference evidence="1" key="1">
    <citation type="journal article" date="2015" name="Nature">
        <title>Complex archaea that bridge the gap between prokaryotes and eukaryotes.</title>
        <authorList>
            <person name="Spang A."/>
            <person name="Saw J.H."/>
            <person name="Jorgensen S.L."/>
            <person name="Zaremba-Niedzwiedzka K."/>
            <person name="Martijn J."/>
            <person name="Lind A.E."/>
            <person name="van Eijk R."/>
            <person name="Schleper C."/>
            <person name="Guy L."/>
            <person name="Ettema T.J."/>
        </authorList>
    </citation>
    <scope>NUCLEOTIDE SEQUENCE</scope>
</reference>
<protein>
    <recommendedName>
        <fullName evidence="2">Ribbon-helix-helix protein CopG domain-containing protein</fullName>
    </recommendedName>
</protein>
<evidence type="ECO:0008006" key="2">
    <source>
        <dbReference type="Google" id="ProtNLM"/>
    </source>
</evidence>
<dbReference type="EMBL" id="LAZR01061575">
    <property type="protein sequence ID" value="KKK63312.1"/>
    <property type="molecule type" value="Genomic_DNA"/>
</dbReference>
<accession>A0A0F8X2H9</accession>
<evidence type="ECO:0000313" key="1">
    <source>
        <dbReference type="EMBL" id="KKK63312.1"/>
    </source>
</evidence>
<dbReference type="AlphaFoldDB" id="A0A0F8X2H9"/>
<name>A0A0F8X2H9_9ZZZZ</name>
<gene>
    <name evidence="1" type="ORF">LCGC14_2995550</name>
</gene>
<organism evidence="1">
    <name type="scientific">marine sediment metagenome</name>
    <dbReference type="NCBI Taxonomy" id="412755"/>
    <lineage>
        <taxon>unclassified sequences</taxon>
        <taxon>metagenomes</taxon>
        <taxon>ecological metagenomes</taxon>
    </lineage>
</organism>
<comment type="caution">
    <text evidence="1">The sequence shown here is derived from an EMBL/GenBank/DDBJ whole genome shotgun (WGS) entry which is preliminary data.</text>
</comment>
<proteinExistence type="predicted"/>